<dbReference type="InterPro" id="IPR050764">
    <property type="entry name" value="CbbQ/NirQ/NorQ/GpvN"/>
</dbReference>
<protein>
    <submittedName>
        <fullName evidence="5">ATPase AAA</fullName>
    </submittedName>
</protein>
<evidence type="ECO:0000313" key="6">
    <source>
        <dbReference type="Proteomes" id="UP000011546"/>
    </source>
</evidence>
<sequence length="326" mass="35384">MSSPAALYESIRSEAGKVVVGNEDVLEGLTISLLTGGHVLLEGVPGVAKTTIANTFATTLGLTYSRIQMTPDMVPADVMGTNVYRQNTGEFELKQGPVFANLAVADEINRATPKTQSALLEAMQEGTVTIDDETLALPDPFMVVATQNPIEMEGVFELPEAQRDRFQLKYVVELPDHDDERELLDRYDRDPAFAAESVEPVVDMETLAAAQTAVNAVHVADPVKEYILEIVAKTRNTPEIQHGASPRATLGFLSTAKGRAAIHGREYVIPDDVKALGRPVLRHRLIRTTDAELSDTSIAEILDTIFEQVDPPGSDAEFTQAVSQAD</sequence>
<reference evidence="5 6" key="1">
    <citation type="journal article" date="2014" name="PLoS Genet.">
        <title>Phylogenetically driven sequencing of extremely halophilic archaea reveals strategies for static and dynamic osmo-response.</title>
        <authorList>
            <person name="Becker E.A."/>
            <person name="Seitzer P.M."/>
            <person name="Tritt A."/>
            <person name="Larsen D."/>
            <person name="Krusor M."/>
            <person name="Yao A.I."/>
            <person name="Wu D."/>
            <person name="Madern D."/>
            <person name="Eisen J.A."/>
            <person name="Darling A.E."/>
            <person name="Facciotti M.T."/>
        </authorList>
    </citation>
    <scope>NUCLEOTIDE SEQUENCE [LARGE SCALE GENOMIC DNA]</scope>
    <source>
        <strain evidence="5 6">JCM 14978</strain>
    </source>
</reference>
<dbReference type="GO" id="GO:0005524">
    <property type="term" value="F:ATP binding"/>
    <property type="evidence" value="ECO:0007669"/>
    <property type="project" value="UniProtKB-KW"/>
</dbReference>
<dbReference type="EMBL" id="AOJH01000001">
    <property type="protein sequence ID" value="EMA70440.1"/>
    <property type="molecule type" value="Genomic_DNA"/>
</dbReference>
<dbReference type="PANTHER" id="PTHR42759">
    <property type="entry name" value="MOXR FAMILY PROTEIN"/>
    <property type="match status" value="1"/>
</dbReference>
<dbReference type="Gene3D" id="3.40.50.300">
    <property type="entry name" value="P-loop containing nucleotide triphosphate hydrolases"/>
    <property type="match status" value="1"/>
</dbReference>
<evidence type="ECO:0000259" key="3">
    <source>
        <dbReference type="Pfam" id="PF07726"/>
    </source>
</evidence>
<dbReference type="Pfam" id="PF17863">
    <property type="entry name" value="AAA_lid_2"/>
    <property type="match status" value="1"/>
</dbReference>
<dbReference type="SUPFAM" id="SSF52540">
    <property type="entry name" value="P-loop containing nucleoside triphosphate hydrolases"/>
    <property type="match status" value="1"/>
</dbReference>
<dbReference type="PATRIC" id="fig|1230456.3.peg.66"/>
<dbReference type="InterPro" id="IPR041628">
    <property type="entry name" value="ChlI/MoxR_AAA_lid"/>
</dbReference>
<evidence type="ECO:0000256" key="2">
    <source>
        <dbReference type="ARBA" id="ARBA00022840"/>
    </source>
</evidence>
<keyword evidence="1" id="KW-0547">Nucleotide-binding</keyword>
<name>M0PNG2_9EURY</name>
<dbReference type="OrthoDB" id="24581at2157"/>
<keyword evidence="2" id="KW-0067">ATP-binding</keyword>
<dbReference type="AlphaFoldDB" id="M0PNG2"/>
<dbReference type="RefSeq" id="WP_008846857.1">
    <property type="nucleotide sequence ID" value="NZ_AOJH01000001.1"/>
</dbReference>
<proteinExistence type="predicted"/>
<dbReference type="Proteomes" id="UP000011546">
    <property type="component" value="Unassembled WGS sequence"/>
</dbReference>
<accession>M0PNG2</accession>
<dbReference type="STRING" id="1230456.C468_00370"/>
<dbReference type="InterPro" id="IPR011703">
    <property type="entry name" value="ATPase_AAA-3"/>
</dbReference>
<feature type="domain" description="ATPase AAA-3" evidence="3">
    <location>
        <begin position="38"/>
        <end position="167"/>
    </location>
</feature>
<feature type="domain" description="ChlI/MoxR AAA lid" evidence="4">
    <location>
        <begin position="233"/>
        <end position="302"/>
    </location>
</feature>
<dbReference type="InterPro" id="IPR027417">
    <property type="entry name" value="P-loop_NTPase"/>
</dbReference>
<dbReference type="Pfam" id="PF07726">
    <property type="entry name" value="AAA_3"/>
    <property type="match status" value="1"/>
</dbReference>
<evidence type="ECO:0000313" key="5">
    <source>
        <dbReference type="EMBL" id="EMA70440.1"/>
    </source>
</evidence>
<dbReference type="Gene3D" id="1.10.8.80">
    <property type="entry name" value="Magnesium chelatase subunit I, C-Terminal domain"/>
    <property type="match status" value="1"/>
</dbReference>
<keyword evidence="6" id="KW-1185">Reference proteome</keyword>
<evidence type="ECO:0000256" key="1">
    <source>
        <dbReference type="ARBA" id="ARBA00022741"/>
    </source>
</evidence>
<dbReference type="PIRSF" id="PIRSF002849">
    <property type="entry name" value="AAA_ATPase_chaperone_MoxR_prd"/>
    <property type="match status" value="1"/>
</dbReference>
<dbReference type="FunFam" id="3.40.50.300:FF:000640">
    <property type="entry name" value="MoxR family ATPase"/>
    <property type="match status" value="1"/>
</dbReference>
<dbReference type="PANTHER" id="PTHR42759:SF1">
    <property type="entry name" value="MAGNESIUM-CHELATASE SUBUNIT CHLD"/>
    <property type="match status" value="1"/>
</dbReference>
<organism evidence="5 6">
    <name type="scientific">Halorubrum kocurii JCM 14978</name>
    <dbReference type="NCBI Taxonomy" id="1230456"/>
    <lineage>
        <taxon>Archaea</taxon>
        <taxon>Methanobacteriati</taxon>
        <taxon>Methanobacteriota</taxon>
        <taxon>Stenosarchaea group</taxon>
        <taxon>Halobacteria</taxon>
        <taxon>Halobacteriales</taxon>
        <taxon>Haloferacaceae</taxon>
        <taxon>Halorubrum</taxon>
    </lineage>
</organism>
<evidence type="ECO:0000259" key="4">
    <source>
        <dbReference type="Pfam" id="PF17863"/>
    </source>
</evidence>
<comment type="caution">
    <text evidence="5">The sequence shown here is derived from an EMBL/GenBank/DDBJ whole genome shotgun (WGS) entry which is preliminary data.</text>
</comment>
<gene>
    <name evidence="5" type="ORF">C468_00370</name>
</gene>
<dbReference type="GO" id="GO:0016887">
    <property type="term" value="F:ATP hydrolysis activity"/>
    <property type="evidence" value="ECO:0007669"/>
    <property type="project" value="InterPro"/>
</dbReference>